<evidence type="ECO:0000256" key="3">
    <source>
        <dbReference type="ARBA" id="ARBA00022475"/>
    </source>
</evidence>
<organism evidence="11 12">
    <name type="scientific">Paracoccus methylarcula</name>
    <dbReference type="NCBI Taxonomy" id="72022"/>
    <lineage>
        <taxon>Bacteria</taxon>
        <taxon>Pseudomonadati</taxon>
        <taxon>Pseudomonadota</taxon>
        <taxon>Alphaproteobacteria</taxon>
        <taxon>Rhodobacterales</taxon>
        <taxon>Paracoccaceae</taxon>
        <taxon>Paracoccus</taxon>
    </lineage>
</organism>
<sequence length="298" mass="31966">MTDTAEHIATEPELPKQDKLQRALFRFRQSRLSMLGAVMVALVVFFTAFGTLLAPFPEHIAGGVDTAARFQPPSWAHPFGTNELGQDVLSLVMAGTTVSVLAGLSVVLIGTVIGTLVGAIAGFAGGWIDEILMRLTDLTLTIPGLILAMAVAAALGPGFTNMIIAISLSWWPGYARLVRGEVLAVREESYVNAARAIGASPSRILLRHILPNTVSPIIVKMSLDMGFAILMVAGLGFIGIGIRPPTPEWGTLLSVSRSYMPDYWWTAMAPGMAMFFAVFGFNLLGDGLRDILDPKARR</sequence>
<evidence type="ECO:0000256" key="4">
    <source>
        <dbReference type="ARBA" id="ARBA00022692"/>
    </source>
</evidence>
<protein>
    <submittedName>
        <fullName evidence="11">ABC transporter permease</fullName>
    </submittedName>
</protein>
<dbReference type="GO" id="GO:0015031">
    <property type="term" value="P:protein transport"/>
    <property type="evidence" value="ECO:0007669"/>
    <property type="project" value="UniProtKB-KW"/>
</dbReference>
<keyword evidence="8 9" id="KW-0472">Membrane</keyword>
<feature type="transmembrane region" description="Helical" evidence="9">
    <location>
        <begin position="145"/>
        <end position="170"/>
    </location>
</feature>
<keyword evidence="3" id="KW-1003">Cell membrane</keyword>
<dbReference type="OrthoDB" id="9766870at2"/>
<keyword evidence="4 9" id="KW-0812">Transmembrane</keyword>
<keyword evidence="2 9" id="KW-0813">Transport</keyword>
<dbReference type="PROSITE" id="PS50928">
    <property type="entry name" value="ABC_TM1"/>
    <property type="match status" value="1"/>
</dbReference>
<evidence type="ECO:0000256" key="9">
    <source>
        <dbReference type="RuleBase" id="RU363032"/>
    </source>
</evidence>
<dbReference type="CDD" id="cd06261">
    <property type="entry name" value="TM_PBP2"/>
    <property type="match status" value="1"/>
</dbReference>
<dbReference type="AlphaFoldDB" id="A0A422R123"/>
<evidence type="ECO:0000256" key="6">
    <source>
        <dbReference type="ARBA" id="ARBA00022927"/>
    </source>
</evidence>
<accession>A0A422R123</accession>
<keyword evidence="7 9" id="KW-1133">Transmembrane helix</keyword>
<comment type="similarity">
    <text evidence="9">Belongs to the binding-protein-dependent transport system permease family.</text>
</comment>
<dbReference type="Pfam" id="PF12911">
    <property type="entry name" value="OppC_N"/>
    <property type="match status" value="1"/>
</dbReference>
<gene>
    <name evidence="11" type="ORF">A7A09_000650</name>
</gene>
<evidence type="ECO:0000256" key="5">
    <source>
        <dbReference type="ARBA" id="ARBA00022856"/>
    </source>
</evidence>
<feature type="transmembrane region" description="Helical" evidence="9">
    <location>
        <begin position="263"/>
        <end position="285"/>
    </location>
</feature>
<dbReference type="Proteomes" id="UP000238137">
    <property type="component" value="Unassembled WGS sequence"/>
</dbReference>
<dbReference type="PANTHER" id="PTHR43386:SF1">
    <property type="entry name" value="D,D-DIPEPTIDE TRANSPORT SYSTEM PERMEASE PROTEIN DDPC-RELATED"/>
    <property type="match status" value="1"/>
</dbReference>
<evidence type="ECO:0000256" key="1">
    <source>
        <dbReference type="ARBA" id="ARBA00004651"/>
    </source>
</evidence>
<dbReference type="Pfam" id="PF00528">
    <property type="entry name" value="BPD_transp_1"/>
    <property type="match status" value="1"/>
</dbReference>
<dbReference type="PANTHER" id="PTHR43386">
    <property type="entry name" value="OLIGOPEPTIDE TRANSPORT SYSTEM PERMEASE PROTEIN APPC"/>
    <property type="match status" value="1"/>
</dbReference>
<keyword evidence="6" id="KW-0653">Protein transport</keyword>
<comment type="subcellular location">
    <subcellularLocation>
        <location evidence="1 9">Cell membrane</location>
        <topology evidence="1 9">Multi-pass membrane protein</topology>
    </subcellularLocation>
</comment>
<feature type="transmembrane region" description="Helical" evidence="9">
    <location>
        <begin position="32"/>
        <end position="54"/>
    </location>
</feature>
<evidence type="ECO:0000256" key="2">
    <source>
        <dbReference type="ARBA" id="ARBA00022448"/>
    </source>
</evidence>
<dbReference type="SUPFAM" id="SSF161098">
    <property type="entry name" value="MetI-like"/>
    <property type="match status" value="1"/>
</dbReference>
<dbReference type="EMBL" id="PXNQ02000001">
    <property type="protein sequence ID" value="RNF35958.1"/>
    <property type="molecule type" value="Genomic_DNA"/>
</dbReference>
<dbReference type="GO" id="GO:0055085">
    <property type="term" value="P:transmembrane transport"/>
    <property type="evidence" value="ECO:0007669"/>
    <property type="project" value="InterPro"/>
</dbReference>
<name>A0A422R123_9RHOB</name>
<evidence type="ECO:0000256" key="7">
    <source>
        <dbReference type="ARBA" id="ARBA00022989"/>
    </source>
</evidence>
<evidence type="ECO:0000313" key="12">
    <source>
        <dbReference type="Proteomes" id="UP000238137"/>
    </source>
</evidence>
<feature type="domain" description="ABC transmembrane type-1" evidence="10">
    <location>
        <begin position="100"/>
        <end position="285"/>
    </location>
</feature>
<dbReference type="InterPro" id="IPR000515">
    <property type="entry name" value="MetI-like"/>
</dbReference>
<dbReference type="GO" id="GO:0005886">
    <property type="term" value="C:plasma membrane"/>
    <property type="evidence" value="ECO:0007669"/>
    <property type="project" value="UniProtKB-SubCell"/>
</dbReference>
<proteinExistence type="inferred from homology"/>
<dbReference type="Gene3D" id="1.10.3720.10">
    <property type="entry name" value="MetI-like"/>
    <property type="match status" value="1"/>
</dbReference>
<dbReference type="InterPro" id="IPR025966">
    <property type="entry name" value="OppC_N"/>
</dbReference>
<dbReference type="GO" id="GO:0015833">
    <property type="term" value="P:peptide transport"/>
    <property type="evidence" value="ECO:0007669"/>
    <property type="project" value="UniProtKB-KW"/>
</dbReference>
<reference evidence="11" key="1">
    <citation type="submission" date="2018-05" db="EMBL/GenBank/DDBJ databases">
        <title>Reclassification of Methylarcula marina and Methylarcula terricola as Paracoccus methylarcula sp.nov., comb.nov. and Paracoccus terricola comb.nov.</title>
        <authorList>
            <person name="Shmareva M.N."/>
            <person name="Doronina N.V."/>
            <person name="Vasilenko O.V."/>
            <person name="Tarlachkov S.V."/>
            <person name="Trotsenko Y.A."/>
        </authorList>
    </citation>
    <scope>NUCLEOTIDE SEQUENCE [LARGE SCALE GENOMIC DNA]</scope>
    <source>
        <strain evidence="11">VKM B-2159</strain>
    </source>
</reference>
<keyword evidence="5" id="KW-0571">Peptide transport</keyword>
<comment type="caution">
    <text evidence="11">The sequence shown here is derived from an EMBL/GenBank/DDBJ whole genome shotgun (WGS) entry which is preliminary data.</text>
</comment>
<dbReference type="RefSeq" id="WP_106689392.1">
    <property type="nucleotide sequence ID" value="NZ_PXNQ02000001.1"/>
</dbReference>
<evidence type="ECO:0000259" key="10">
    <source>
        <dbReference type="PROSITE" id="PS50928"/>
    </source>
</evidence>
<evidence type="ECO:0000313" key="11">
    <source>
        <dbReference type="EMBL" id="RNF35958.1"/>
    </source>
</evidence>
<dbReference type="InterPro" id="IPR050366">
    <property type="entry name" value="BP-dependent_transpt_permease"/>
</dbReference>
<feature type="transmembrane region" description="Helical" evidence="9">
    <location>
        <begin position="222"/>
        <end position="243"/>
    </location>
</feature>
<evidence type="ECO:0000256" key="8">
    <source>
        <dbReference type="ARBA" id="ARBA00023136"/>
    </source>
</evidence>
<feature type="transmembrane region" description="Helical" evidence="9">
    <location>
        <begin position="100"/>
        <end position="124"/>
    </location>
</feature>
<keyword evidence="12" id="KW-1185">Reference proteome</keyword>
<dbReference type="InterPro" id="IPR035906">
    <property type="entry name" value="MetI-like_sf"/>
</dbReference>